<protein>
    <recommendedName>
        <fullName evidence="4">Glycoside-hydrolase family GH114 TIM-barrel domain-containing protein</fullName>
    </recommendedName>
</protein>
<keyword evidence="3" id="KW-1185">Reference proteome</keyword>
<dbReference type="Gene3D" id="3.20.20.70">
    <property type="entry name" value="Aldolase class I"/>
    <property type="match status" value="1"/>
</dbReference>
<dbReference type="eggNOG" id="COG3868">
    <property type="taxonomic scope" value="Bacteria"/>
</dbReference>
<name>A0A0A5GB70_9BACI</name>
<evidence type="ECO:0000313" key="3">
    <source>
        <dbReference type="Proteomes" id="UP000030528"/>
    </source>
</evidence>
<dbReference type="Pfam" id="PF14885">
    <property type="entry name" value="GHL15"/>
    <property type="match status" value="1"/>
</dbReference>
<evidence type="ECO:0008006" key="4">
    <source>
        <dbReference type="Google" id="ProtNLM"/>
    </source>
</evidence>
<dbReference type="PANTHER" id="PTHR35882:SF2">
    <property type="entry name" value="PELA"/>
    <property type="match status" value="1"/>
</dbReference>
<dbReference type="OrthoDB" id="2380315at2"/>
<feature type="signal peptide" evidence="1">
    <location>
        <begin position="1"/>
        <end position="32"/>
    </location>
</feature>
<dbReference type="Proteomes" id="UP000030528">
    <property type="component" value="Unassembled WGS sequence"/>
</dbReference>
<reference evidence="2 3" key="1">
    <citation type="submission" date="2013-08" db="EMBL/GenBank/DDBJ databases">
        <authorList>
            <person name="Huang J."/>
            <person name="Wang G."/>
        </authorList>
    </citation>
    <scope>NUCLEOTIDE SEQUENCE [LARGE SCALE GENOMIC DNA]</scope>
    <source>
        <strain evidence="2 3">JSM 076056</strain>
    </source>
</reference>
<organism evidence="2 3">
    <name type="scientific">Pontibacillus halophilus JSM 076056 = DSM 19796</name>
    <dbReference type="NCBI Taxonomy" id="1385510"/>
    <lineage>
        <taxon>Bacteria</taxon>
        <taxon>Bacillati</taxon>
        <taxon>Bacillota</taxon>
        <taxon>Bacilli</taxon>
        <taxon>Bacillales</taxon>
        <taxon>Bacillaceae</taxon>
        <taxon>Pontibacillus</taxon>
    </lineage>
</organism>
<feature type="chain" id="PRO_5002022739" description="Glycoside-hydrolase family GH114 TIM-barrel domain-containing protein" evidence="1">
    <location>
        <begin position="33"/>
        <end position="285"/>
    </location>
</feature>
<dbReference type="InterPro" id="IPR029455">
    <property type="entry name" value="GHL15"/>
</dbReference>
<accession>A0A0A5GB70</accession>
<dbReference type="InterPro" id="IPR017853">
    <property type="entry name" value="GH"/>
</dbReference>
<dbReference type="SUPFAM" id="SSF51445">
    <property type="entry name" value="(Trans)glycosidases"/>
    <property type="match status" value="1"/>
</dbReference>
<gene>
    <name evidence="2" type="ORF">N781_09310</name>
</gene>
<sequence>MLSINLWRPVVSKLCFASLLCLIAAIPGPSHASMSQSLSEATSYKIYYDPPNKRILTEMQRYDVVILEPLFYTSEQIDTIRQSGTLVYGYINVLEADRWNTAFINRLEESDFFHRNGKRVYYEEWDSYLTDIASTHYQEVLLEEVNEQIVSKGIDGAFLDTVGNIDNEHGQQVELLEQQREGLRLFLQQIKEQHPTLSLIQNWGFQTLKTTTYPYVDGIMWENFHYASVSNDEWSQERIKDLTALQDKQDITVLTVSMEEEHESRSYANSLGFTHFHTSEGYNSW</sequence>
<evidence type="ECO:0000313" key="2">
    <source>
        <dbReference type="EMBL" id="KGX89289.1"/>
    </source>
</evidence>
<comment type="caution">
    <text evidence="2">The sequence shown here is derived from an EMBL/GenBank/DDBJ whole genome shotgun (WGS) entry which is preliminary data.</text>
</comment>
<dbReference type="AlphaFoldDB" id="A0A0A5GB70"/>
<dbReference type="PANTHER" id="PTHR35882">
    <property type="entry name" value="PELA"/>
    <property type="match status" value="1"/>
</dbReference>
<evidence type="ECO:0000256" key="1">
    <source>
        <dbReference type="SAM" id="SignalP"/>
    </source>
</evidence>
<dbReference type="InterPro" id="IPR013785">
    <property type="entry name" value="Aldolase_TIM"/>
</dbReference>
<dbReference type="EMBL" id="AVPE01000024">
    <property type="protein sequence ID" value="KGX89289.1"/>
    <property type="molecule type" value="Genomic_DNA"/>
</dbReference>
<keyword evidence="1" id="KW-0732">Signal</keyword>
<proteinExistence type="predicted"/>
<dbReference type="STRING" id="1385510.GCA_000425205_03588"/>